<sequence>MIIAPTTVPVDPDADEAREWLVTELSGPQYQAARPTLIDQVAQAIWDWLMSLQVGTVQGPPAFGIAIVLVLVAAAVIVAILVFGVPRLNRRSAVAGALFGEDDERDSAALRKDAQTAAARGDWNTAIAEMFRATAKGLAERGILTTTPGTTARAFALGASERLPDLAESFQGAAKVFDNVRYLGASGTREEYELVADLEAHARERRAASAVVVA</sequence>
<dbReference type="InterPro" id="IPR025403">
    <property type="entry name" value="TgpA-like_C"/>
</dbReference>
<dbReference type="EMBL" id="JARXVQ010000001">
    <property type="protein sequence ID" value="MDH6181652.1"/>
    <property type="molecule type" value="Genomic_DNA"/>
</dbReference>
<keyword evidence="1" id="KW-1133">Transmembrane helix</keyword>
<protein>
    <recommendedName>
        <fullName evidence="2">Protein-glutamine gamma-glutamyltransferase-like C-terminal domain-containing protein</fullName>
    </recommendedName>
</protein>
<dbReference type="Proteomes" id="UP001160142">
    <property type="component" value="Unassembled WGS sequence"/>
</dbReference>
<accession>A0ABT6KR24</accession>
<feature type="domain" description="Protein-glutamine gamma-glutamyltransferase-like C-terminal" evidence="2">
    <location>
        <begin position="131"/>
        <end position="195"/>
    </location>
</feature>
<feature type="transmembrane region" description="Helical" evidence="1">
    <location>
        <begin position="62"/>
        <end position="83"/>
    </location>
</feature>
<comment type="caution">
    <text evidence="3">The sequence shown here is derived from an EMBL/GenBank/DDBJ whole genome shotgun (WGS) entry which is preliminary data.</text>
</comment>
<evidence type="ECO:0000313" key="3">
    <source>
        <dbReference type="EMBL" id="MDH6181652.1"/>
    </source>
</evidence>
<keyword evidence="1" id="KW-0472">Membrane</keyword>
<reference evidence="3 4" key="1">
    <citation type="submission" date="2023-04" db="EMBL/GenBank/DDBJ databases">
        <title>Genome Encyclopedia of Bacteria and Archaea VI: Functional Genomics of Type Strains.</title>
        <authorList>
            <person name="Whitman W."/>
        </authorList>
    </citation>
    <scope>NUCLEOTIDE SEQUENCE [LARGE SCALE GENOMIC DNA]</scope>
    <source>
        <strain evidence="3 4">SG_E_30_P1</strain>
    </source>
</reference>
<keyword evidence="4" id="KW-1185">Reference proteome</keyword>
<organism evidence="3 4">
    <name type="scientific">Antiquaquibacter oligotrophicus</name>
    <dbReference type="NCBI Taxonomy" id="2880260"/>
    <lineage>
        <taxon>Bacteria</taxon>
        <taxon>Bacillati</taxon>
        <taxon>Actinomycetota</taxon>
        <taxon>Actinomycetes</taxon>
        <taxon>Micrococcales</taxon>
        <taxon>Microbacteriaceae</taxon>
        <taxon>Antiquaquibacter</taxon>
    </lineage>
</organism>
<gene>
    <name evidence="3" type="ORF">M2152_001834</name>
</gene>
<proteinExistence type="predicted"/>
<evidence type="ECO:0000313" key="4">
    <source>
        <dbReference type="Proteomes" id="UP001160142"/>
    </source>
</evidence>
<evidence type="ECO:0000256" key="1">
    <source>
        <dbReference type="SAM" id="Phobius"/>
    </source>
</evidence>
<name>A0ABT6KR24_9MICO</name>
<dbReference type="RefSeq" id="WP_322133960.1">
    <property type="nucleotide sequence ID" value="NZ_CP085036.1"/>
</dbReference>
<dbReference type="Pfam" id="PF13559">
    <property type="entry name" value="DUF4129"/>
    <property type="match status" value="1"/>
</dbReference>
<evidence type="ECO:0000259" key="2">
    <source>
        <dbReference type="Pfam" id="PF13559"/>
    </source>
</evidence>
<keyword evidence="1" id="KW-0812">Transmembrane</keyword>